<dbReference type="KEGG" id="api:103308729"/>
<protein>
    <recommendedName>
        <fullName evidence="1">Integrase catalytic domain-containing protein</fullName>
    </recommendedName>
</protein>
<evidence type="ECO:0000313" key="3">
    <source>
        <dbReference type="Proteomes" id="UP000007819"/>
    </source>
</evidence>
<dbReference type="AlphaFoldDB" id="A0A8R2F6Y8"/>
<dbReference type="OrthoDB" id="6576283at2759"/>
<organism evidence="2 3">
    <name type="scientific">Acyrthosiphon pisum</name>
    <name type="common">Pea aphid</name>
    <dbReference type="NCBI Taxonomy" id="7029"/>
    <lineage>
        <taxon>Eukaryota</taxon>
        <taxon>Metazoa</taxon>
        <taxon>Ecdysozoa</taxon>
        <taxon>Arthropoda</taxon>
        <taxon>Hexapoda</taxon>
        <taxon>Insecta</taxon>
        <taxon>Pterygota</taxon>
        <taxon>Neoptera</taxon>
        <taxon>Paraneoptera</taxon>
        <taxon>Hemiptera</taxon>
        <taxon>Sternorrhyncha</taxon>
        <taxon>Aphidomorpha</taxon>
        <taxon>Aphidoidea</taxon>
        <taxon>Aphididae</taxon>
        <taxon>Macrosiphini</taxon>
        <taxon>Acyrthosiphon</taxon>
    </lineage>
</organism>
<keyword evidence="3" id="KW-1185">Reference proteome</keyword>
<proteinExistence type="predicted"/>
<dbReference type="GO" id="GO:0003676">
    <property type="term" value="F:nucleic acid binding"/>
    <property type="evidence" value="ECO:0007669"/>
    <property type="project" value="InterPro"/>
</dbReference>
<dbReference type="Gene3D" id="3.30.420.10">
    <property type="entry name" value="Ribonuclease H-like superfamily/Ribonuclease H"/>
    <property type="match status" value="1"/>
</dbReference>
<sequence>MLETERKMSTQERFFKKLMESVEGKKDNHYNIITKDAYDSLLKEVEDAISATKKTSAQYRRIKRFNVLEFGDTKKLVTRGEPVKYYLPMEDIFDVIDLSHIAVGHGGRDRLKVETSRKYANITNDMINIFLSLCETCQKKKKLGKKGLVSKPILHTELNSRCQIDLIDMQSQPDAQFKFILNYQNHLTKFVLLRPLQTKRTEEVASHLLDIFLTFDAPVLLHSDNGREFVNNVMKLHTIYP</sequence>
<dbReference type="RefSeq" id="XP_008180898.1">
    <property type="nucleotide sequence ID" value="XM_008182676.1"/>
</dbReference>
<feature type="domain" description="Integrase catalytic" evidence="1">
    <location>
        <begin position="148"/>
        <end position="241"/>
    </location>
</feature>
<accession>A0A8R2F6Y8</accession>
<dbReference type="Proteomes" id="UP000007819">
    <property type="component" value="Chromosome X"/>
</dbReference>
<reference evidence="2" key="2">
    <citation type="submission" date="2022-06" db="UniProtKB">
        <authorList>
            <consortium name="EnsemblMetazoa"/>
        </authorList>
    </citation>
    <scope>IDENTIFICATION</scope>
</reference>
<dbReference type="InterPro" id="IPR036397">
    <property type="entry name" value="RNaseH_sf"/>
</dbReference>
<dbReference type="SUPFAM" id="SSF53098">
    <property type="entry name" value="Ribonuclease H-like"/>
    <property type="match status" value="1"/>
</dbReference>
<evidence type="ECO:0000259" key="1">
    <source>
        <dbReference type="PROSITE" id="PS50994"/>
    </source>
</evidence>
<dbReference type="InterPro" id="IPR001584">
    <property type="entry name" value="Integrase_cat-core"/>
</dbReference>
<dbReference type="PANTHER" id="PTHR46585">
    <property type="entry name" value="INTEGRASE CORE DOMAIN CONTAINING PROTEIN"/>
    <property type="match status" value="1"/>
</dbReference>
<dbReference type="PROSITE" id="PS50994">
    <property type="entry name" value="INTEGRASE"/>
    <property type="match status" value="1"/>
</dbReference>
<dbReference type="EnsemblMetazoa" id="XM_008182676.1">
    <property type="protein sequence ID" value="XP_008180898.1"/>
    <property type="gene ID" value="LOC103308729"/>
</dbReference>
<evidence type="ECO:0000313" key="2">
    <source>
        <dbReference type="EnsemblMetazoa" id="XP_008180898.1"/>
    </source>
</evidence>
<name>A0A8R2F6Y8_ACYPI</name>
<dbReference type="GeneID" id="103308729"/>
<reference evidence="3" key="1">
    <citation type="submission" date="2010-06" db="EMBL/GenBank/DDBJ databases">
        <authorList>
            <person name="Jiang H."/>
            <person name="Abraham K."/>
            <person name="Ali S."/>
            <person name="Alsbrooks S.L."/>
            <person name="Anim B.N."/>
            <person name="Anosike U.S."/>
            <person name="Attaway T."/>
            <person name="Bandaranaike D.P."/>
            <person name="Battles P.K."/>
            <person name="Bell S.N."/>
            <person name="Bell A.V."/>
            <person name="Beltran B."/>
            <person name="Bickham C."/>
            <person name="Bustamante Y."/>
            <person name="Caleb T."/>
            <person name="Canada A."/>
            <person name="Cardenas V."/>
            <person name="Carter K."/>
            <person name="Chacko J."/>
            <person name="Chandrabose M.N."/>
            <person name="Chavez D."/>
            <person name="Chavez A."/>
            <person name="Chen L."/>
            <person name="Chu H.-S."/>
            <person name="Claassen K.J."/>
            <person name="Cockrell R."/>
            <person name="Collins M."/>
            <person name="Cooper J.A."/>
            <person name="Cree A."/>
            <person name="Curry S.M."/>
            <person name="Da Y."/>
            <person name="Dao M.D."/>
            <person name="Das B."/>
            <person name="Davila M.-L."/>
            <person name="Davy-Carroll L."/>
            <person name="Denson S."/>
            <person name="Dinh H."/>
            <person name="Ebong V.E."/>
            <person name="Edwards J.R."/>
            <person name="Egan A."/>
            <person name="El-Daye J."/>
            <person name="Escobedo L."/>
            <person name="Fernandez S."/>
            <person name="Fernando P.R."/>
            <person name="Flagg N."/>
            <person name="Forbes L.D."/>
            <person name="Fowler R.G."/>
            <person name="Fu Q."/>
            <person name="Gabisi R.A."/>
            <person name="Ganer J."/>
            <person name="Garbino Pronczuk A."/>
            <person name="Garcia R.M."/>
            <person name="Garner T."/>
            <person name="Garrett T.E."/>
            <person name="Gonzalez D.A."/>
            <person name="Hamid H."/>
            <person name="Hawkins E.S."/>
            <person name="Hirani K."/>
            <person name="Hogues M.E."/>
            <person name="Hollins B."/>
            <person name="Hsiao C.-H."/>
            <person name="Jabil R."/>
            <person name="James M.L."/>
            <person name="Jhangiani S.N."/>
            <person name="Johnson B."/>
            <person name="Johnson Q."/>
            <person name="Joshi V."/>
            <person name="Kalu J.B."/>
            <person name="Kam C."/>
            <person name="Kashfia A."/>
            <person name="Keebler J."/>
            <person name="Kisamo H."/>
            <person name="Kovar C.L."/>
            <person name="Lago L.A."/>
            <person name="Lai C.-Y."/>
            <person name="Laidlaw J."/>
            <person name="Lara F."/>
            <person name="Le T.-K."/>
            <person name="Lee S.L."/>
            <person name="Legall F.H."/>
            <person name="Lemon S.J."/>
            <person name="Lewis L.R."/>
            <person name="Li B."/>
            <person name="Liu Y."/>
            <person name="Liu Y.-S."/>
            <person name="Lopez J."/>
            <person name="Lozado R.J."/>
            <person name="Lu J."/>
            <person name="Madu R.C."/>
            <person name="Maheshwari M."/>
            <person name="Maheshwari R."/>
            <person name="Malloy K."/>
            <person name="Martinez E."/>
            <person name="Mathew T."/>
            <person name="Mercado I.C."/>
            <person name="Mercado C."/>
            <person name="Meyer B."/>
            <person name="Montgomery K."/>
            <person name="Morgan M.B."/>
            <person name="Munidasa M."/>
            <person name="Nazareth L.V."/>
            <person name="Nelson J."/>
            <person name="Ng B.M."/>
            <person name="Nguyen N.B."/>
            <person name="Nguyen P.Q."/>
            <person name="Nguyen T."/>
            <person name="Obregon M."/>
            <person name="Okwuonu G.O."/>
            <person name="Onwere C.G."/>
            <person name="Orozco G."/>
            <person name="Parra A."/>
            <person name="Patel S."/>
            <person name="Patil S."/>
            <person name="Perez A."/>
            <person name="Perez Y."/>
            <person name="Pham C."/>
            <person name="Primus E.L."/>
            <person name="Pu L.-L."/>
            <person name="Puazo M."/>
            <person name="Qin X."/>
            <person name="Quiroz J.B."/>
            <person name="Reese J."/>
            <person name="Richards S."/>
            <person name="Rives C.M."/>
            <person name="Robberts R."/>
            <person name="Ruiz S.J."/>
            <person name="Ruiz M.J."/>
            <person name="Santibanez J."/>
            <person name="Schneider B.W."/>
            <person name="Sisson I."/>
            <person name="Smith M."/>
            <person name="Sodergren E."/>
            <person name="Song X.-Z."/>
            <person name="Song B.B."/>
            <person name="Summersgill H."/>
            <person name="Thelus R."/>
            <person name="Thornton R.D."/>
            <person name="Trejos Z.Y."/>
            <person name="Usmani K."/>
            <person name="Vattathil S."/>
            <person name="Villasana D."/>
            <person name="Walker D.L."/>
            <person name="Wang S."/>
            <person name="Wang K."/>
            <person name="White C.S."/>
            <person name="Williams A.C."/>
            <person name="Williamson J."/>
            <person name="Wilson K."/>
            <person name="Woghiren I.O."/>
            <person name="Woodworth J.R."/>
            <person name="Worley K.C."/>
            <person name="Wright R.A."/>
            <person name="Wu W."/>
            <person name="Young L."/>
            <person name="Zhang L."/>
            <person name="Zhang J."/>
            <person name="Zhu Y."/>
            <person name="Muzny D.M."/>
            <person name="Weinstock G."/>
            <person name="Gibbs R.A."/>
        </authorList>
    </citation>
    <scope>NUCLEOTIDE SEQUENCE [LARGE SCALE GENOMIC DNA]</scope>
    <source>
        <strain evidence="3">LSR1</strain>
    </source>
</reference>
<dbReference type="InterPro" id="IPR012337">
    <property type="entry name" value="RNaseH-like_sf"/>
</dbReference>
<dbReference type="GO" id="GO:0015074">
    <property type="term" value="P:DNA integration"/>
    <property type="evidence" value="ECO:0007669"/>
    <property type="project" value="InterPro"/>
</dbReference>